<dbReference type="EMBL" id="ML121534">
    <property type="protein sequence ID" value="RPB26507.1"/>
    <property type="molecule type" value="Genomic_DNA"/>
</dbReference>
<keyword evidence="2" id="KW-1185">Reference proteome</keyword>
<accession>A0A3N4LUG5</accession>
<reference evidence="1 2" key="1">
    <citation type="journal article" date="2018" name="Nat. Ecol. Evol.">
        <title>Pezizomycetes genomes reveal the molecular basis of ectomycorrhizal truffle lifestyle.</title>
        <authorList>
            <person name="Murat C."/>
            <person name="Payen T."/>
            <person name="Noel B."/>
            <person name="Kuo A."/>
            <person name="Morin E."/>
            <person name="Chen J."/>
            <person name="Kohler A."/>
            <person name="Krizsan K."/>
            <person name="Balestrini R."/>
            <person name="Da Silva C."/>
            <person name="Montanini B."/>
            <person name="Hainaut M."/>
            <person name="Levati E."/>
            <person name="Barry K.W."/>
            <person name="Belfiori B."/>
            <person name="Cichocki N."/>
            <person name="Clum A."/>
            <person name="Dockter R.B."/>
            <person name="Fauchery L."/>
            <person name="Guy J."/>
            <person name="Iotti M."/>
            <person name="Le Tacon F."/>
            <person name="Lindquist E.A."/>
            <person name="Lipzen A."/>
            <person name="Malagnac F."/>
            <person name="Mello A."/>
            <person name="Molinier V."/>
            <person name="Miyauchi S."/>
            <person name="Poulain J."/>
            <person name="Riccioni C."/>
            <person name="Rubini A."/>
            <person name="Sitrit Y."/>
            <person name="Splivallo R."/>
            <person name="Traeger S."/>
            <person name="Wang M."/>
            <person name="Zifcakova L."/>
            <person name="Wipf D."/>
            <person name="Zambonelli A."/>
            <person name="Paolocci F."/>
            <person name="Nowrousian M."/>
            <person name="Ottonello S."/>
            <person name="Baldrian P."/>
            <person name="Spatafora J.W."/>
            <person name="Henrissat B."/>
            <person name="Nagy L.G."/>
            <person name="Aury J.M."/>
            <person name="Wincker P."/>
            <person name="Grigoriev I.V."/>
            <person name="Bonfante P."/>
            <person name="Martin F.M."/>
        </authorList>
    </citation>
    <scope>NUCLEOTIDE SEQUENCE [LARGE SCALE GENOMIC DNA]</scope>
    <source>
        <strain evidence="1 2">ATCC MYA-4762</strain>
    </source>
</reference>
<organism evidence="1 2">
    <name type="scientific">Terfezia boudieri ATCC MYA-4762</name>
    <dbReference type="NCBI Taxonomy" id="1051890"/>
    <lineage>
        <taxon>Eukaryota</taxon>
        <taxon>Fungi</taxon>
        <taxon>Dikarya</taxon>
        <taxon>Ascomycota</taxon>
        <taxon>Pezizomycotina</taxon>
        <taxon>Pezizomycetes</taxon>
        <taxon>Pezizales</taxon>
        <taxon>Pezizaceae</taxon>
        <taxon>Terfezia</taxon>
    </lineage>
</organism>
<gene>
    <name evidence="1" type="ORF">L211DRAFT_680998</name>
</gene>
<sequence length="177" mass="19786">MIYGTRTCGTPSPSASRSWDRYILFRPNLGRGGRNSSYLPLWDLSAVHNTESYLTSLPFNQSGYRGPELRGWLEPSMVVEGAMEEEFRDAAEEGLGGIMEKKPSAWSFGMVIRPSSANRAFLKFSSSSHLSTLYLEMRPRNINPDTSKYKYLPAIDLNSSLISPSLLPLTRLLPVCT</sequence>
<dbReference type="InParanoid" id="A0A3N4LUG5"/>
<dbReference type="AlphaFoldDB" id="A0A3N4LUG5"/>
<evidence type="ECO:0000313" key="2">
    <source>
        <dbReference type="Proteomes" id="UP000267821"/>
    </source>
</evidence>
<protein>
    <submittedName>
        <fullName evidence="1">Uncharacterized protein</fullName>
    </submittedName>
</protein>
<evidence type="ECO:0000313" key="1">
    <source>
        <dbReference type="EMBL" id="RPB26507.1"/>
    </source>
</evidence>
<proteinExistence type="predicted"/>
<name>A0A3N4LUG5_9PEZI</name>
<dbReference type="Proteomes" id="UP000267821">
    <property type="component" value="Unassembled WGS sequence"/>
</dbReference>